<evidence type="ECO:0000313" key="12">
    <source>
        <dbReference type="Proteomes" id="UP000055611"/>
    </source>
</evidence>
<dbReference type="PANTHER" id="PTHR43394:SF1">
    <property type="entry name" value="ATP-BINDING CASSETTE SUB-FAMILY B MEMBER 10, MITOCHONDRIAL"/>
    <property type="match status" value="1"/>
</dbReference>
<dbReference type="GO" id="GO:0016887">
    <property type="term" value="F:ATP hydrolysis activity"/>
    <property type="evidence" value="ECO:0007669"/>
    <property type="project" value="InterPro"/>
</dbReference>
<evidence type="ECO:0000313" key="10">
    <source>
        <dbReference type="EMBL" id="AMK11522.1"/>
    </source>
</evidence>
<dbReference type="SUPFAM" id="SSF90123">
    <property type="entry name" value="ABC transporter transmembrane region"/>
    <property type="match status" value="1"/>
</dbReference>
<dbReference type="CDD" id="cd18552">
    <property type="entry name" value="ABC_6TM_MsbA_like"/>
    <property type="match status" value="1"/>
</dbReference>
<dbReference type="SMART" id="SM00382">
    <property type="entry name" value="AAA"/>
    <property type="match status" value="1"/>
</dbReference>
<evidence type="ECO:0000256" key="4">
    <source>
        <dbReference type="ARBA" id="ARBA00022840"/>
    </source>
</evidence>
<dbReference type="AlphaFoldDB" id="A0A126QNH6"/>
<evidence type="ECO:0000256" key="1">
    <source>
        <dbReference type="ARBA" id="ARBA00004651"/>
    </source>
</evidence>
<dbReference type="EMBL" id="CP014206">
    <property type="protein sequence ID" value="AMK11522.1"/>
    <property type="molecule type" value="Genomic_DNA"/>
</dbReference>
<dbReference type="InterPro" id="IPR027417">
    <property type="entry name" value="P-loop_NTPase"/>
</dbReference>
<feature type="transmembrane region" description="Helical" evidence="7">
    <location>
        <begin position="169"/>
        <end position="187"/>
    </location>
</feature>
<dbReference type="GO" id="GO:0005886">
    <property type="term" value="C:plasma membrane"/>
    <property type="evidence" value="ECO:0007669"/>
    <property type="project" value="UniProtKB-SubCell"/>
</dbReference>
<name>A0A126QNH6_9BACT</name>
<evidence type="ECO:0000313" key="11">
    <source>
        <dbReference type="EMBL" id="TDT89923.1"/>
    </source>
</evidence>
<dbReference type="FunFam" id="3.40.50.300:FF:000218">
    <property type="entry name" value="Multidrug ABC transporter ATP-binding protein"/>
    <property type="match status" value="1"/>
</dbReference>
<dbReference type="GO" id="GO:0005524">
    <property type="term" value="F:ATP binding"/>
    <property type="evidence" value="ECO:0007669"/>
    <property type="project" value="UniProtKB-KW"/>
</dbReference>
<dbReference type="InterPro" id="IPR017871">
    <property type="entry name" value="ABC_transporter-like_CS"/>
</dbReference>
<dbReference type="SUPFAM" id="SSF52540">
    <property type="entry name" value="P-loop containing nucleoside triphosphate hydrolases"/>
    <property type="match status" value="1"/>
</dbReference>
<dbReference type="Pfam" id="PF00005">
    <property type="entry name" value="ABC_tran"/>
    <property type="match status" value="1"/>
</dbReference>
<sequence>MARQPRLHQFSNRYLLKRSIGYFKPYKMRVALAALSMLLLSPIGPALAWIGKYVTDDVLIAKDMDMLKLCIWGFMALWLLRGVLMIGQVYTMNATGVLVLRDIRNELFRKIIRLPMPYFAESEIGMLMSRITADVTAVRVCLPSVLMFIRQIFTLIALVGSAIYIDAYLAFWALVVMPLAIYPFIYFGKKIRKYGRKTQAELSGINVVLEESFSGIKVIKAFANEIRENFKFSKENDSLSRILIRKLLYNEGSSRVMDIVGASAGAAVMWFGGMRVVSGEMTPGDLITFSLLVVQIYEPIKKLNASNNEIQSGLAGAERVFDILDAPTIEIEESGDVVFDGKLRSLEFKDIHFTYPGCPAPAVDGVSLTIEAGQRVAVVGPSGSGKTTLVNLIPRFYEPQQGAVELNGVPLSRYTLDSLRLHLGLVSQDTFLFNVSISENIAYAQDEYDMDAIRAAAEGAYAHEFITAMTDGYDTVVGEGGVKISGGQKQRLTIARAIMKNPCLLILDEATSALDTESERVVQAALDNLMQGRTSIVIAHRLSTILTADVIVVMEKGRIVATGRHEELLETCPLYDRLYQMQFEDRGADETCPLPS</sequence>
<dbReference type="Proteomes" id="UP000295506">
    <property type="component" value="Unassembled WGS sequence"/>
</dbReference>
<keyword evidence="2 7" id="KW-0812">Transmembrane</keyword>
<gene>
    <name evidence="10" type="ORF">AWY79_10530</name>
    <name evidence="11" type="ORF">EDC59_103221</name>
</gene>
<evidence type="ECO:0000259" key="8">
    <source>
        <dbReference type="PROSITE" id="PS50893"/>
    </source>
</evidence>
<evidence type="ECO:0000259" key="9">
    <source>
        <dbReference type="PROSITE" id="PS50929"/>
    </source>
</evidence>
<feature type="transmembrane region" description="Helical" evidence="7">
    <location>
        <begin position="72"/>
        <end position="100"/>
    </location>
</feature>
<dbReference type="Proteomes" id="UP000055611">
    <property type="component" value="Chromosome"/>
</dbReference>
<dbReference type="PROSITE" id="PS50893">
    <property type="entry name" value="ABC_TRANSPORTER_2"/>
    <property type="match status" value="1"/>
</dbReference>
<keyword evidence="3" id="KW-0547">Nucleotide-binding</keyword>
<dbReference type="InterPro" id="IPR036640">
    <property type="entry name" value="ABC1_TM_sf"/>
</dbReference>
<evidence type="ECO:0000313" key="13">
    <source>
        <dbReference type="Proteomes" id="UP000295506"/>
    </source>
</evidence>
<organism evidence="11 13">
    <name type="scientific">Pseudodesulfovibrio indicus</name>
    <dbReference type="NCBI Taxonomy" id="1716143"/>
    <lineage>
        <taxon>Bacteria</taxon>
        <taxon>Pseudomonadati</taxon>
        <taxon>Thermodesulfobacteriota</taxon>
        <taxon>Desulfovibrionia</taxon>
        <taxon>Desulfovibrionales</taxon>
        <taxon>Desulfovibrionaceae</taxon>
    </lineage>
</organism>
<proteinExistence type="predicted"/>
<feature type="domain" description="ABC transporter" evidence="8">
    <location>
        <begin position="346"/>
        <end position="581"/>
    </location>
</feature>
<reference evidence="10 12" key="1">
    <citation type="journal article" date="2016" name="Front. Microbiol.">
        <title>Genome Sequence of the Piezophilic, Mesophilic Sulfate-Reducing Bacterium Desulfovibrio indicus J2T.</title>
        <authorList>
            <person name="Cao J."/>
            <person name="Maignien L."/>
            <person name="Shao Z."/>
            <person name="Alain K."/>
            <person name="Jebbar M."/>
        </authorList>
    </citation>
    <scope>NUCLEOTIDE SEQUENCE [LARGE SCALE GENOMIC DNA]</scope>
    <source>
        <strain evidence="10 12">J2</strain>
    </source>
</reference>
<dbReference type="PROSITE" id="PS00211">
    <property type="entry name" value="ABC_TRANSPORTER_1"/>
    <property type="match status" value="1"/>
</dbReference>
<accession>A0A126QNH6</accession>
<dbReference type="GO" id="GO:0015421">
    <property type="term" value="F:ABC-type oligopeptide transporter activity"/>
    <property type="evidence" value="ECO:0007669"/>
    <property type="project" value="TreeGrafter"/>
</dbReference>
<dbReference type="InterPro" id="IPR011527">
    <property type="entry name" value="ABC1_TM_dom"/>
</dbReference>
<comment type="subcellular location">
    <subcellularLocation>
        <location evidence="1">Cell membrane</location>
        <topology evidence="1">Multi-pass membrane protein</topology>
    </subcellularLocation>
</comment>
<keyword evidence="6 7" id="KW-0472">Membrane</keyword>
<dbReference type="EMBL" id="SOBK01000003">
    <property type="protein sequence ID" value="TDT89923.1"/>
    <property type="molecule type" value="Genomic_DNA"/>
</dbReference>
<dbReference type="RefSeq" id="WP_066803383.1">
    <property type="nucleotide sequence ID" value="NZ_CP014206.1"/>
</dbReference>
<keyword evidence="4 11" id="KW-0067">ATP-binding</keyword>
<evidence type="ECO:0000256" key="2">
    <source>
        <dbReference type="ARBA" id="ARBA00022692"/>
    </source>
</evidence>
<feature type="domain" description="ABC transmembrane type-1" evidence="9">
    <location>
        <begin position="31"/>
        <end position="312"/>
    </location>
</feature>
<dbReference type="InterPro" id="IPR039421">
    <property type="entry name" value="Type_1_exporter"/>
</dbReference>
<dbReference type="Gene3D" id="1.20.1560.10">
    <property type="entry name" value="ABC transporter type 1, transmembrane domain"/>
    <property type="match status" value="1"/>
</dbReference>
<evidence type="ECO:0000256" key="7">
    <source>
        <dbReference type="SAM" id="Phobius"/>
    </source>
</evidence>
<dbReference type="KEGG" id="dej:AWY79_10530"/>
<dbReference type="Gene3D" id="3.40.50.300">
    <property type="entry name" value="P-loop containing nucleotide triphosphate hydrolases"/>
    <property type="match status" value="1"/>
</dbReference>
<dbReference type="InterPro" id="IPR003593">
    <property type="entry name" value="AAA+_ATPase"/>
</dbReference>
<dbReference type="InterPro" id="IPR003439">
    <property type="entry name" value="ABC_transporter-like_ATP-bd"/>
</dbReference>
<protein>
    <submittedName>
        <fullName evidence="10">ABC transporter ATP-binding protein</fullName>
    </submittedName>
    <submittedName>
        <fullName evidence="11">Subfamily B ATP-binding cassette protein MsbA</fullName>
    </submittedName>
</protein>
<dbReference type="PANTHER" id="PTHR43394">
    <property type="entry name" value="ATP-DEPENDENT PERMEASE MDL1, MITOCHONDRIAL"/>
    <property type="match status" value="1"/>
</dbReference>
<keyword evidence="5 7" id="KW-1133">Transmembrane helix</keyword>
<reference evidence="11 13" key="2">
    <citation type="submission" date="2019-03" db="EMBL/GenBank/DDBJ databases">
        <title>Genomic Encyclopedia of Type Strains, Phase IV (KMG-IV): sequencing the most valuable type-strain genomes for metagenomic binning, comparative biology and taxonomic classification.</title>
        <authorList>
            <person name="Goeker M."/>
        </authorList>
    </citation>
    <scope>NUCLEOTIDE SEQUENCE [LARGE SCALE GENOMIC DNA]</scope>
    <source>
        <strain evidence="11 13">DSM 101483</strain>
    </source>
</reference>
<evidence type="ECO:0000256" key="3">
    <source>
        <dbReference type="ARBA" id="ARBA00022741"/>
    </source>
</evidence>
<keyword evidence="12" id="KW-1185">Reference proteome</keyword>
<evidence type="ECO:0000256" key="5">
    <source>
        <dbReference type="ARBA" id="ARBA00022989"/>
    </source>
</evidence>
<feature type="transmembrane region" description="Helical" evidence="7">
    <location>
        <begin position="136"/>
        <end position="163"/>
    </location>
</feature>
<dbReference type="Pfam" id="PF00664">
    <property type="entry name" value="ABC_membrane"/>
    <property type="match status" value="1"/>
</dbReference>
<dbReference type="PROSITE" id="PS50929">
    <property type="entry name" value="ABC_TM1F"/>
    <property type="match status" value="1"/>
</dbReference>
<evidence type="ECO:0000256" key="6">
    <source>
        <dbReference type="ARBA" id="ARBA00023136"/>
    </source>
</evidence>